<dbReference type="EMBL" id="JAHRIO010033973">
    <property type="protein sequence ID" value="MEQ2169761.1"/>
    <property type="molecule type" value="Genomic_DNA"/>
</dbReference>
<comment type="caution">
    <text evidence="1">The sequence shown here is derived from an EMBL/GenBank/DDBJ whole genome shotgun (WGS) entry which is preliminary data.</text>
</comment>
<dbReference type="Proteomes" id="UP001476798">
    <property type="component" value="Unassembled WGS sequence"/>
</dbReference>
<protein>
    <recommendedName>
        <fullName evidence="3">Transposase</fullName>
    </recommendedName>
</protein>
<evidence type="ECO:0000313" key="2">
    <source>
        <dbReference type="Proteomes" id="UP001476798"/>
    </source>
</evidence>
<accession>A0ABV0NEF9</accession>
<proteinExistence type="predicted"/>
<feature type="non-terminal residue" evidence="1">
    <location>
        <position position="1"/>
    </location>
</feature>
<name>A0ABV0NEF9_9TELE</name>
<keyword evidence="2" id="KW-1185">Reference proteome</keyword>
<gene>
    <name evidence="1" type="ORF">GOODEAATRI_028550</name>
</gene>
<sequence length="117" mass="13465">KSSTKIQYIQKRSRARKVTKGCRVSRGRWMKTFPATWNRAMEVTSPRDPRTTREVRIQTKTAEMYRMITMRIMERAGRHGTDAAVPHKRHHGLGEFGIAGNVHRRAAVEEAPSLKHA</sequence>
<evidence type="ECO:0000313" key="1">
    <source>
        <dbReference type="EMBL" id="MEQ2169761.1"/>
    </source>
</evidence>
<reference evidence="1 2" key="1">
    <citation type="submission" date="2021-06" db="EMBL/GenBank/DDBJ databases">
        <authorList>
            <person name="Palmer J.M."/>
        </authorList>
    </citation>
    <scope>NUCLEOTIDE SEQUENCE [LARGE SCALE GENOMIC DNA]</scope>
    <source>
        <strain evidence="1 2">GA_2019</strain>
        <tissue evidence="1">Muscle</tissue>
    </source>
</reference>
<organism evidence="1 2">
    <name type="scientific">Goodea atripinnis</name>
    <dbReference type="NCBI Taxonomy" id="208336"/>
    <lineage>
        <taxon>Eukaryota</taxon>
        <taxon>Metazoa</taxon>
        <taxon>Chordata</taxon>
        <taxon>Craniata</taxon>
        <taxon>Vertebrata</taxon>
        <taxon>Euteleostomi</taxon>
        <taxon>Actinopterygii</taxon>
        <taxon>Neopterygii</taxon>
        <taxon>Teleostei</taxon>
        <taxon>Neoteleostei</taxon>
        <taxon>Acanthomorphata</taxon>
        <taxon>Ovalentaria</taxon>
        <taxon>Atherinomorphae</taxon>
        <taxon>Cyprinodontiformes</taxon>
        <taxon>Goodeidae</taxon>
        <taxon>Goodea</taxon>
    </lineage>
</organism>
<evidence type="ECO:0008006" key="3">
    <source>
        <dbReference type="Google" id="ProtNLM"/>
    </source>
</evidence>